<reference evidence="2" key="1">
    <citation type="submission" date="2011-11" db="EMBL/GenBank/DDBJ databases">
        <title>The Genome Sequence of Fusarium oxysporum PHW808.</title>
        <authorList>
            <consortium name="The Broad Institute Genome Sequencing Platform"/>
            <person name="Ma L.-J."/>
            <person name="Gale L.R."/>
            <person name="Schwartz D.C."/>
            <person name="Zhou S."/>
            <person name="Corby-Kistler H."/>
            <person name="Young S.K."/>
            <person name="Zeng Q."/>
            <person name="Gargeya S."/>
            <person name="Fitzgerald M."/>
            <person name="Haas B."/>
            <person name="Abouelleil A."/>
            <person name="Alvarado L."/>
            <person name="Arachchi H.M."/>
            <person name="Berlin A."/>
            <person name="Brown A."/>
            <person name="Chapman S.B."/>
            <person name="Chen Z."/>
            <person name="Dunbar C."/>
            <person name="Freedman E."/>
            <person name="Gearin G."/>
            <person name="Goldberg J."/>
            <person name="Griggs A."/>
            <person name="Gujja S."/>
            <person name="Heiman D."/>
            <person name="Howarth C."/>
            <person name="Larson L."/>
            <person name="Lui A."/>
            <person name="MacDonald P.J.P."/>
            <person name="Montmayeur A."/>
            <person name="Murphy C."/>
            <person name="Neiman D."/>
            <person name="Pearson M."/>
            <person name="Priest M."/>
            <person name="Roberts A."/>
            <person name="Saif S."/>
            <person name="Shea T."/>
            <person name="Shenoy N."/>
            <person name="Sisk P."/>
            <person name="Stolte C."/>
            <person name="Sykes S."/>
            <person name="Wortman J."/>
            <person name="Nusbaum C."/>
            <person name="Birren B."/>
        </authorList>
    </citation>
    <scope>NUCLEOTIDE SEQUENCE [LARGE SCALE GENOMIC DNA]</scope>
    <source>
        <strain evidence="2">54008</strain>
    </source>
</reference>
<evidence type="ECO:0000313" key="2">
    <source>
        <dbReference type="EMBL" id="EXL64438.1"/>
    </source>
</evidence>
<dbReference type="AlphaFoldDB" id="X0GMD2"/>
<dbReference type="Proteomes" id="UP000030676">
    <property type="component" value="Unassembled WGS sequence"/>
</dbReference>
<reference evidence="2" key="2">
    <citation type="submission" date="2014-03" db="EMBL/GenBank/DDBJ databases">
        <title>The Genome Annotation of Fusarium oxysporum PHW808.</title>
        <authorList>
            <consortium name="The Broad Institute Genomics Platform"/>
            <person name="Ma L.-J."/>
            <person name="Corby-Kistler H."/>
            <person name="Broz K."/>
            <person name="Gale L.R."/>
            <person name="Jonkers W."/>
            <person name="O'Donnell K."/>
            <person name="Ploetz R."/>
            <person name="Steinberg C."/>
            <person name="Schwartz D.C."/>
            <person name="VanEtten H."/>
            <person name="Zhou S."/>
            <person name="Young S.K."/>
            <person name="Zeng Q."/>
            <person name="Gargeya S."/>
            <person name="Fitzgerald M."/>
            <person name="Abouelleil A."/>
            <person name="Alvarado L."/>
            <person name="Chapman S.B."/>
            <person name="Gainer-Dewar J."/>
            <person name="Goldberg J."/>
            <person name="Griggs A."/>
            <person name="Gujja S."/>
            <person name="Hansen M."/>
            <person name="Howarth C."/>
            <person name="Imamovic A."/>
            <person name="Ireland A."/>
            <person name="Larimer J."/>
            <person name="McCowan C."/>
            <person name="Murphy C."/>
            <person name="Pearson M."/>
            <person name="Poon T.W."/>
            <person name="Priest M."/>
            <person name="Roberts A."/>
            <person name="Saif S."/>
            <person name="Shea T."/>
            <person name="Sykes S."/>
            <person name="Wortman J."/>
            <person name="Nusbaum C."/>
            <person name="Birren B."/>
        </authorList>
    </citation>
    <scope>NUCLEOTIDE SEQUENCE</scope>
    <source>
        <strain evidence="2">54008</strain>
    </source>
</reference>
<gene>
    <name evidence="2" type="ORF">FOPG_19298</name>
</gene>
<organism evidence="2">
    <name type="scientific">Fusarium oxysporum f. sp. conglutinans race 2 54008</name>
    <dbReference type="NCBI Taxonomy" id="1089457"/>
    <lineage>
        <taxon>Eukaryota</taxon>
        <taxon>Fungi</taxon>
        <taxon>Dikarya</taxon>
        <taxon>Ascomycota</taxon>
        <taxon>Pezizomycotina</taxon>
        <taxon>Sordariomycetes</taxon>
        <taxon>Hypocreomycetidae</taxon>
        <taxon>Hypocreales</taxon>
        <taxon>Nectriaceae</taxon>
        <taxon>Fusarium</taxon>
        <taxon>Fusarium oxysporum species complex</taxon>
    </lineage>
</organism>
<evidence type="ECO:0000256" key="1">
    <source>
        <dbReference type="SAM" id="MobiDB-lite"/>
    </source>
</evidence>
<accession>X0GMD2</accession>
<feature type="region of interest" description="Disordered" evidence="1">
    <location>
        <begin position="1"/>
        <end position="22"/>
    </location>
</feature>
<sequence>MSGSGEGQSRCGPTYMPSQRPTYSEALRLASGSPEEMINPFPSALWVKRVQAIMAHSNDLRKT</sequence>
<proteinExistence type="predicted"/>
<dbReference type="EMBL" id="KK034105">
    <property type="protein sequence ID" value="EXL64438.1"/>
    <property type="molecule type" value="Genomic_DNA"/>
</dbReference>
<dbReference type="HOGENOM" id="CLU_2885875_0_0_1"/>
<protein>
    <submittedName>
        <fullName evidence="2">Uncharacterized protein</fullName>
    </submittedName>
</protein>
<name>X0GMD2_FUSOX</name>